<keyword evidence="2" id="KW-1185">Reference proteome</keyword>
<evidence type="ECO:0000313" key="2">
    <source>
        <dbReference type="Proteomes" id="UP000267289"/>
    </source>
</evidence>
<dbReference type="EMBL" id="UPHQ01000254">
    <property type="protein sequence ID" value="VBA43975.1"/>
    <property type="molecule type" value="Genomic_DNA"/>
</dbReference>
<dbReference type="AlphaFoldDB" id="A0A498QHL2"/>
<organism evidence="1 2">
    <name type="scientific">Mycobacterium innocens</name>
    <dbReference type="NCBI Taxonomy" id="2341083"/>
    <lineage>
        <taxon>Bacteria</taxon>
        <taxon>Bacillati</taxon>
        <taxon>Actinomycetota</taxon>
        <taxon>Actinomycetes</taxon>
        <taxon>Mycobacteriales</taxon>
        <taxon>Mycobacteriaceae</taxon>
        <taxon>Mycobacterium</taxon>
    </lineage>
</organism>
<dbReference type="CDD" id="cd04645">
    <property type="entry name" value="LbH_gamma_CA_like"/>
    <property type="match status" value="1"/>
</dbReference>
<dbReference type="RefSeq" id="WP_075541886.1">
    <property type="nucleotide sequence ID" value="NZ_UPHQ01000254.1"/>
</dbReference>
<dbReference type="PANTHER" id="PTHR13061:SF29">
    <property type="entry name" value="GAMMA CARBONIC ANHYDRASE-LIKE 1, MITOCHONDRIAL-RELATED"/>
    <property type="match status" value="1"/>
</dbReference>
<reference evidence="1 2" key="1">
    <citation type="submission" date="2018-09" db="EMBL/GenBank/DDBJ databases">
        <authorList>
            <person name="Tagini F."/>
        </authorList>
    </citation>
    <scope>NUCLEOTIDE SEQUENCE [LARGE SCALE GENOMIC DNA]</scope>
    <source>
        <strain evidence="1 2">MK13</strain>
    </source>
</reference>
<evidence type="ECO:0000313" key="1">
    <source>
        <dbReference type="EMBL" id="VBA43975.1"/>
    </source>
</evidence>
<proteinExistence type="predicted"/>
<dbReference type="Gene3D" id="2.160.10.10">
    <property type="entry name" value="Hexapeptide repeat proteins"/>
    <property type="match status" value="1"/>
</dbReference>
<dbReference type="Proteomes" id="UP000267289">
    <property type="component" value="Unassembled WGS sequence"/>
</dbReference>
<name>A0A498QHL2_9MYCO</name>
<protein>
    <submittedName>
        <fullName evidence="1">Carnitine operon protein CaiE</fullName>
    </submittedName>
</protein>
<dbReference type="InterPro" id="IPR050484">
    <property type="entry name" value="Transf_Hexapept/Carb_Anhydrase"/>
</dbReference>
<dbReference type="SUPFAM" id="SSF51161">
    <property type="entry name" value="Trimeric LpxA-like enzymes"/>
    <property type="match status" value="1"/>
</dbReference>
<dbReference type="PANTHER" id="PTHR13061">
    <property type="entry name" value="DYNACTIN SUBUNIT P25"/>
    <property type="match status" value="1"/>
</dbReference>
<dbReference type="OrthoDB" id="9803036at2"/>
<accession>A0A498QHL2</accession>
<dbReference type="InterPro" id="IPR047324">
    <property type="entry name" value="LbH_gamma_CA-like"/>
</dbReference>
<dbReference type="InterPro" id="IPR011004">
    <property type="entry name" value="Trimer_LpxA-like_sf"/>
</dbReference>
<gene>
    <name evidence="1" type="primary">caiE</name>
    <name evidence="1" type="ORF">LAUMK13_04783</name>
</gene>
<sequence>MPLYTFEGRSPRVDPTAFVAPTATLIGDVTVEAGASVWYNAVLRGDYAPVVVREGANVQDGSVLHAPPGIPVDIGPGATVAHLCVIHGVHVGQEALIANHATVLDGAVIGARSMVAAGALVVAGTQIPAGVLAVGAPAKVKGPLEGTAAQMWVNLNPQAYRDLAQRHLTGLEPISASLAADAECEVHDA</sequence>